<name>A4IRT4_GEOTN</name>
<dbReference type="HOGENOM" id="CLU_053152_2_2_9"/>
<evidence type="ECO:0000259" key="7">
    <source>
        <dbReference type="Pfam" id="PF06271"/>
    </source>
</evidence>
<dbReference type="Proteomes" id="UP000001578">
    <property type="component" value="Chromosome"/>
</dbReference>
<evidence type="ECO:0000256" key="3">
    <source>
        <dbReference type="ARBA" id="ARBA00022692"/>
    </source>
</evidence>
<evidence type="ECO:0000256" key="4">
    <source>
        <dbReference type="ARBA" id="ARBA00022989"/>
    </source>
</evidence>
<gene>
    <name evidence="8" type="ordered locus">GTNG_2693</name>
</gene>
<dbReference type="GO" id="GO:0005886">
    <property type="term" value="C:plasma membrane"/>
    <property type="evidence" value="ECO:0007669"/>
    <property type="project" value="UniProtKB-SubCell"/>
</dbReference>
<evidence type="ECO:0000313" key="8">
    <source>
        <dbReference type="EMBL" id="ABO68038.1"/>
    </source>
</evidence>
<accession>A4IRT4</accession>
<dbReference type="Pfam" id="PF06271">
    <property type="entry name" value="RDD"/>
    <property type="match status" value="1"/>
</dbReference>
<feature type="transmembrane region" description="Helical" evidence="6">
    <location>
        <begin position="98"/>
        <end position="118"/>
    </location>
</feature>
<evidence type="ECO:0000256" key="5">
    <source>
        <dbReference type="ARBA" id="ARBA00023136"/>
    </source>
</evidence>
<organism evidence="8 9">
    <name type="scientific">Geobacillus thermodenitrificans (strain NG80-2)</name>
    <dbReference type="NCBI Taxonomy" id="420246"/>
    <lineage>
        <taxon>Bacteria</taxon>
        <taxon>Bacillati</taxon>
        <taxon>Bacillota</taxon>
        <taxon>Bacilli</taxon>
        <taxon>Bacillales</taxon>
        <taxon>Anoxybacillaceae</taxon>
        <taxon>Geobacillus</taxon>
    </lineage>
</organism>
<sequence length="190" mass="21732">MLSQKRKRPSSFACCRVRHRHGLCIYLVSKGSGKMTDTQAMAPSAAESLPVETAPRYGGFWLRFWAYLLDIIVVSSINRLIVWPLFRLFDWPLERDHLFAPAAVVAAIIFYAYFVLMTKTFGQTLGKMVFGLKVVDERGVPLTWLTVLFREVVGKFISKKLLFIGFLFVAFSEKKKGMHDQFADTIVIRD</sequence>
<dbReference type="eggNOG" id="COG1714">
    <property type="taxonomic scope" value="Bacteria"/>
</dbReference>
<keyword evidence="4 6" id="KW-1133">Transmembrane helix</keyword>
<dbReference type="PANTHER" id="PTHR36115">
    <property type="entry name" value="PROLINE-RICH ANTIGEN HOMOLOG-RELATED"/>
    <property type="match status" value="1"/>
</dbReference>
<keyword evidence="2" id="KW-1003">Cell membrane</keyword>
<dbReference type="AlphaFoldDB" id="A4IRT4"/>
<reference evidence="8 9" key="1">
    <citation type="journal article" date="2007" name="Proc. Natl. Acad. Sci. U.S.A.">
        <title>Genome and proteome of long-chain alkane degrading Geobacillus thermodenitrificans NG80-2 isolated from a deep-subsurface oil reservoir.</title>
        <authorList>
            <person name="Feng L."/>
            <person name="Wang W."/>
            <person name="Cheng J."/>
            <person name="Ren Y."/>
            <person name="Zhao G."/>
            <person name="Gao C."/>
            <person name="Tang Y."/>
            <person name="Liu X."/>
            <person name="Han W."/>
            <person name="Peng X."/>
            <person name="Liu R."/>
            <person name="Wang L."/>
        </authorList>
    </citation>
    <scope>NUCLEOTIDE SEQUENCE [LARGE SCALE GENOMIC DNA]</scope>
    <source>
        <strain evidence="8 9">NG80-2</strain>
    </source>
</reference>
<dbReference type="InterPro" id="IPR010432">
    <property type="entry name" value="RDD"/>
</dbReference>
<dbReference type="KEGG" id="gtn:GTNG_2693"/>
<dbReference type="PANTHER" id="PTHR36115:SF9">
    <property type="entry name" value="LMO1584 PROTEIN"/>
    <property type="match status" value="1"/>
</dbReference>
<dbReference type="EMBL" id="CP000557">
    <property type="protein sequence ID" value="ABO68038.1"/>
    <property type="molecule type" value="Genomic_DNA"/>
</dbReference>
<keyword evidence="5 6" id="KW-0472">Membrane</keyword>
<proteinExistence type="predicted"/>
<evidence type="ECO:0000256" key="2">
    <source>
        <dbReference type="ARBA" id="ARBA00022475"/>
    </source>
</evidence>
<comment type="subcellular location">
    <subcellularLocation>
        <location evidence="1">Cell membrane</location>
        <topology evidence="1">Multi-pass membrane protein</topology>
    </subcellularLocation>
</comment>
<feature type="domain" description="RDD" evidence="7">
    <location>
        <begin position="57"/>
        <end position="183"/>
    </location>
</feature>
<evidence type="ECO:0000256" key="1">
    <source>
        <dbReference type="ARBA" id="ARBA00004651"/>
    </source>
</evidence>
<evidence type="ECO:0000313" key="9">
    <source>
        <dbReference type="Proteomes" id="UP000001578"/>
    </source>
</evidence>
<dbReference type="InterPro" id="IPR051791">
    <property type="entry name" value="Pra-immunoreactive"/>
</dbReference>
<keyword evidence="3 6" id="KW-0812">Transmembrane</keyword>
<protein>
    <recommendedName>
        <fullName evidence="7">RDD domain-containing protein</fullName>
    </recommendedName>
</protein>
<feature type="transmembrane region" description="Helical" evidence="6">
    <location>
        <begin position="64"/>
        <end position="86"/>
    </location>
</feature>
<evidence type="ECO:0000256" key="6">
    <source>
        <dbReference type="SAM" id="Phobius"/>
    </source>
</evidence>